<keyword evidence="2" id="KW-1185">Reference proteome</keyword>
<dbReference type="EMBL" id="FOYM01000025">
    <property type="protein sequence ID" value="SFR12478.1"/>
    <property type="molecule type" value="Genomic_DNA"/>
</dbReference>
<name>A0A1I6E4S9_9FIRM</name>
<proteinExistence type="predicted"/>
<dbReference type="AlphaFoldDB" id="A0A1I6E4S9"/>
<sequence>MATSETISINGHSVDVLMEARRYPGTIFKWGYWKFSDEPDNCYRSLGDPYSGRGAAKQIRHDVERQVRQTLHNPTLFARKSLIGAIVQYEGSKYMVKALDSMYLVMAVDINNGSIKSLPVSKLHVALQEKLLK</sequence>
<gene>
    <name evidence="1" type="ORF">SAMN05660706_12535</name>
</gene>
<protein>
    <submittedName>
        <fullName evidence="1">Uncharacterized protein</fullName>
    </submittedName>
</protein>
<organism evidence="1 2">
    <name type="scientific">Desulfoscipio geothermicus DSM 3669</name>
    <dbReference type="NCBI Taxonomy" id="1121426"/>
    <lineage>
        <taxon>Bacteria</taxon>
        <taxon>Bacillati</taxon>
        <taxon>Bacillota</taxon>
        <taxon>Clostridia</taxon>
        <taxon>Eubacteriales</taxon>
        <taxon>Desulfallaceae</taxon>
        <taxon>Desulfoscipio</taxon>
    </lineage>
</organism>
<accession>A0A1I6E4S9</accession>
<dbReference type="Proteomes" id="UP000199584">
    <property type="component" value="Unassembled WGS sequence"/>
</dbReference>
<dbReference type="STRING" id="39060.SAMN05660706_12535"/>
<evidence type="ECO:0000313" key="1">
    <source>
        <dbReference type="EMBL" id="SFR12478.1"/>
    </source>
</evidence>
<reference evidence="2" key="1">
    <citation type="submission" date="2016-10" db="EMBL/GenBank/DDBJ databases">
        <authorList>
            <person name="Varghese N."/>
            <person name="Submissions S."/>
        </authorList>
    </citation>
    <scope>NUCLEOTIDE SEQUENCE [LARGE SCALE GENOMIC DNA]</scope>
    <source>
        <strain evidence="2">DSM 3669</strain>
    </source>
</reference>
<evidence type="ECO:0000313" key="2">
    <source>
        <dbReference type="Proteomes" id="UP000199584"/>
    </source>
</evidence>